<dbReference type="Proteomes" id="UP000811609">
    <property type="component" value="Chromosome 5"/>
</dbReference>
<accession>A0A8T1QDW5</accession>
<organism evidence="1 2">
    <name type="scientific">Carya illinoinensis</name>
    <name type="common">Pecan</name>
    <dbReference type="NCBI Taxonomy" id="32201"/>
    <lineage>
        <taxon>Eukaryota</taxon>
        <taxon>Viridiplantae</taxon>
        <taxon>Streptophyta</taxon>
        <taxon>Embryophyta</taxon>
        <taxon>Tracheophyta</taxon>
        <taxon>Spermatophyta</taxon>
        <taxon>Magnoliopsida</taxon>
        <taxon>eudicotyledons</taxon>
        <taxon>Gunneridae</taxon>
        <taxon>Pentapetalae</taxon>
        <taxon>rosids</taxon>
        <taxon>fabids</taxon>
        <taxon>Fagales</taxon>
        <taxon>Juglandaceae</taxon>
        <taxon>Carya</taxon>
    </lineage>
</organism>
<keyword evidence="2" id="KW-1185">Reference proteome</keyword>
<evidence type="ECO:0000313" key="1">
    <source>
        <dbReference type="EMBL" id="KAG6652575.1"/>
    </source>
</evidence>
<reference evidence="1" key="1">
    <citation type="submission" date="2020-12" db="EMBL/GenBank/DDBJ databases">
        <title>WGS assembly of Carya illinoinensis cv. Pawnee.</title>
        <authorList>
            <person name="Platts A."/>
            <person name="Shu S."/>
            <person name="Wright S."/>
            <person name="Barry K."/>
            <person name="Edger P."/>
            <person name="Pires J.C."/>
            <person name="Schmutz J."/>
        </authorList>
    </citation>
    <scope>NUCLEOTIDE SEQUENCE</scope>
    <source>
        <tissue evidence="1">Leaf</tissue>
    </source>
</reference>
<evidence type="ECO:0000313" key="2">
    <source>
        <dbReference type="Proteomes" id="UP000811609"/>
    </source>
</evidence>
<proteinExistence type="predicted"/>
<name>A0A8T1QDW5_CARIL</name>
<protein>
    <submittedName>
        <fullName evidence="1">Uncharacterized protein</fullName>
    </submittedName>
</protein>
<gene>
    <name evidence="1" type="ORF">CIPAW_05G015800</name>
</gene>
<dbReference type="AlphaFoldDB" id="A0A8T1QDW5"/>
<dbReference type="EMBL" id="CM031813">
    <property type="protein sequence ID" value="KAG6652575.1"/>
    <property type="molecule type" value="Genomic_DNA"/>
</dbReference>
<comment type="caution">
    <text evidence="1">The sequence shown here is derived from an EMBL/GenBank/DDBJ whole genome shotgun (WGS) entry which is preliminary data.</text>
</comment>
<sequence length="50" mass="5729">MSLPLSETKGLHHHSMQLHKCNGSCHTTFCTNYKQVMILPARTHHMRVGK</sequence>